<proteinExistence type="evidence at transcript level"/>
<organism evidence="1">
    <name type="scientific">Ixodes ricinus</name>
    <name type="common">Common tick</name>
    <name type="synonym">Acarus ricinus</name>
    <dbReference type="NCBI Taxonomy" id="34613"/>
    <lineage>
        <taxon>Eukaryota</taxon>
        <taxon>Metazoa</taxon>
        <taxon>Ecdysozoa</taxon>
        <taxon>Arthropoda</taxon>
        <taxon>Chelicerata</taxon>
        <taxon>Arachnida</taxon>
        <taxon>Acari</taxon>
        <taxon>Parasitiformes</taxon>
        <taxon>Ixodida</taxon>
        <taxon>Ixodoidea</taxon>
        <taxon>Ixodidae</taxon>
        <taxon>Ixodinae</taxon>
        <taxon>Ixodes</taxon>
    </lineage>
</organism>
<dbReference type="EMBL" id="GANP01012891">
    <property type="protein sequence ID" value="JAB71577.1"/>
    <property type="molecule type" value="mRNA"/>
</dbReference>
<reference evidence="1" key="1">
    <citation type="journal article" date="2015" name="Sci. Rep.">
        <title>Tissue- and time-dependent transcription in Ixodes ricinus salivary glands and midguts when blood feeding on the vertebrate host.</title>
        <authorList>
            <person name="Kotsyfakis M."/>
            <person name="Schwarz A."/>
            <person name="Erhart J."/>
            <person name="Ribeiro J.M."/>
        </authorList>
    </citation>
    <scope>NUCLEOTIDE SEQUENCE</scope>
    <source>
        <tissue evidence="1">Salivary gland and midgut</tissue>
    </source>
</reference>
<accession>V5HA03</accession>
<sequence>MSEIPIAWAMCFMLCVSGHTRHSSTILEHKAISLSSPKLVTLGVYVMYTDDFATKFADYHHDRHEARGYFRSLLKAVELRFGTTMPINLQLILVGSRSSPAIDDACLVLTAQDKGAPVDAEATLRKLKQCKQDDRDLKEADVLLLLTTKSITRSSQASWPGNATPQGICTCDSVGLATDDGRTFSGTHQVAVELALLLGATRDTEGGETDCLQSQGYLLSSRFGGLRYQLSRCSEFAMFVYLEQVNPSEQCWNDAPQEAPFANEYPKQFPSDYIKAKNTDICKTRIPACVTRLAGDIETCKVNCCGDMEGDLKLYVDPLAPDGTPCQDEGVKLLSRSRRSHKKRVKL</sequence>
<dbReference type="GO" id="GO:0006508">
    <property type="term" value="P:proteolysis"/>
    <property type="evidence" value="ECO:0007669"/>
    <property type="project" value="UniProtKB-KW"/>
</dbReference>
<evidence type="ECO:0000313" key="1">
    <source>
        <dbReference type="EMBL" id="JAB71577.1"/>
    </source>
</evidence>
<name>V5HA03_IXORI</name>
<dbReference type="InterPro" id="IPR024079">
    <property type="entry name" value="MetalloPept_cat_dom_sf"/>
</dbReference>
<dbReference type="Gene3D" id="3.40.390.10">
    <property type="entry name" value="Collagenase (Catalytic Domain)"/>
    <property type="match status" value="1"/>
</dbReference>
<dbReference type="AlphaFoldDB" id="V5HA03"/>
<protein>
    <submittedName>
        <fullName evidence="1">Putative tick metalloprotease</fullName>
    </submittedName>
</protein>
<dbReference type="SUPFAM" id="SSF55486">
    <property type="entry name" value="Metalloproteases ('zincins'), catalytic domain"/>
    <property type="match status" value="1"/>
</dbReference>
<keyword evidence="1" id="KW-0378">Hydrolase</keyword>
<dbReference type="GO" id="GO:0008237">
    <property type="term" value="F:metallopeptidase activity"/>
    <property type="evidence" value="ECO:0007669"/>
    <property type="project" value="UniProtKB-KW"/>
</dbReference>
<keyword evidence="1" id="KW-0482">Metalloprotease</keyword>
<keyword evidence="1" id="KW-0645">Protease</keyword>